<dbReference type="Gene3D" id="3.10.450.50">
    <property type="match status" value="1"/>
</dbReference>
<evidence type="ECO:0000313" key="3">
    <source>
        <dbReference type="Proteomes" id="UP000193553"/>
    </source>
</evidence>
<evidence type="ECO:0000313" key="2">
    <source>
        <dbReference type="EMBL" id="OSJ31100.1"/>
    </source>
</evidence>
<accession>A0A1X3EYJ8</accession>
<evidence type="ECO:0008006" key="5">
    <source>
        <dbReference type="Google" id="ProtNLM"/>
    </source>
</evidence>
<dbReference type="RefSeq" id="WP_018457938.1">
    <property type="nucleotide sequence ID" value="NZ_JAFBBN010000001.1"/>
</dbReference>
<dbReference type="AlphaFoldDB" id="A0A1X3EYJ8"/>
<evidence type="ECO:0000313" key="1">
    <source>
        <dbReference type="EMBL" id="OSJ06346.1"/>
    </source>
</evidence>
<dbReference type="Proteomes" id="UP000193553">
    <property type="component" value="Unassembled WGS sequence"/>
</dbReference>
<proteinExistence type="predicted"/>
<name>A0A1X3EYJ8_9BRAD</name>
<protein>
    <recommendedName>
        <fullName evidence="5">SnoaL-like domain-containing protein</fullName>
    </recommendedName>
</protein>
<dbReference type="Proteomes" id="UP000193884">
    <property type="component" value="Unassembled WGS sequence"/>
</dbReference>
<organism evidence="1 3">
    <name type="scientific">Bradyrhizobium canariense</name>
    <dbReference type="NCBI Taxonomy" id="255045"/>
    <lineage>
        <taxon>Bacteria</taxon>
        <taxon>Pseudomonadati</taxon>
        <taxon>Pseudomonadota</taxon>
        <taxon>Alphaproteobacteria</taxon>
        <taxon>Hyphomicrobiales</taxon>
        <taxon>Nitrobacteraceae</taxon>
        <taxon>Bradyrhizobium</taxon>
    </lineage>
</organism>
<dbReference type="SUPFAM" id="SSF54427">
    <property type="entry name" value="NTF2-like"/>
    <property type="match status" value="1"/>
</dbReference>
<comment type="caution">
    <text evidence="1">The sequence shown here is derived from an EMBL/GenBank/DDBJ whole genome shotgun (WGS) entry which is preliminary data.</text>
</comment>
<dbReference type="InterPro" id="IPR032710">
    <property type="entry name" value="NTF2-like_dom_sf"/>
</dbReference>
<keyword evidence="4" id="KW-1185">Reference proteome</keyword>
<reference evidence="3 4" key="1">
    <citation type="submission" date="2017-03" db="EMBL/GenBank/DDBJ databases">
        <title>Whole genome sequences of fourteen strains of Bradyrhizobium canariense and one strain of Bradyrhizobium japonicum isolated from Lupinus (Papilionoideae: Genisteae) species in Algeria.</title>
        <authorList>
            <person name="Crovadore J."/>
            <person name="Chekireb D."/>
            <person name="Brachmann A."/>
            <person name="Chablais R."/>
            <person name="Cochard B."/>
            <person name="Lefort F."/>
        </authorList>
    </citation>
    <scope>NUCLEOTIDE SEQUENCE [LARGE SCALE GENOMIC DNA]</scope>
    <source>
        <strain evidence="1 3">UBMA195</strain>
        <strain evidence="2 4">UBMAN05</strain>
    </source>
</reference>
<dbReference type="EMBL" id="NAFK01000150">
    <property type="protein sequence ID" value="OSJ31100.1"/>
    <property type="molecule type" value="Genomic_DNA"/>
</dbReference>
<dbReference type="OrthoDB" id="117331at2"/>
<evidence type="ECO:0000313" key="4">
    <source>
        <dbReference type="Proteomes" id="UP000193884"/>
    </source>
</evidence>
<gene>
    <name evidence="2" type="ORF">BST63_10675</name>
    <name evidence="1" type="ORF">BSZ18_22230</name>
</gene>
<sequence>MQVVFTKKEPPQWLLDMWREIDNKTFGPGFDCFTEDAVCNLGVADWKGREAIRGNLKAFIDTGFTALHHITEYWDAGSLKVFRGVVDMTPDDPSMKTVHPTMTHFFYMDERNDTKVRHWVGAVGPVAFG</sequence>
<dbReference type="EMBL" id="NAFI01000179">
    <property type="protein sequence ID" value="OSJ06346.1"/>
    <property type="molecule type" value="Genomic_DNA"/>
</dbReference>